<accession>A0A3N4PAX4</accession>
<organism evidence="1 2">
    <name type="scientific">Chitinophaga lutea</name>
    <dbReference type="NCBI Taxonomy" id="2488634"/>
    <lineage>
        <taxon>Bacteria</taxon>
        <taxon>Pseudomonadati</taxon>
        <taxon>Bacteroidota</taxon>
        <taxon>Chitinophagia</taxon>
        <taxon>Chitinophagales</taxon>
        <taxon>Chitinophagaceae</taxon>
        <taxon>Chitinophaga</taxon>
    </lineage>
</organism>
<dbReference type="OrthoDB" id="9765809at2"/>
<dbReference type="Proteomes" id="UP000278351">
    <property type="component" value="Unassembled WGS sequence"/>
</dbReference>
<keyword evidence="2" id="KW-1185">Reference proteome</keyword>
<name>A0A3N4PAX4_9BACT</name>
<dbReference type="AlphaFoldDB" id="A0A3N4PAX4"/>
<dbReference type="EMBL" id="RPDH01000003">
    <property type="protein sequence ID" value="RPE05783.1"/>
    <property type="molecule type" value="Genomic_DNA"/>
</dbReference>
<evidence type="ECO:0008006" key="3">
    <source>
        <dbReference type="Google" id="ProtNLM"/>
    </source>
</evidence>
<reference evidence="1 2" key="1">
    <citation type="submission" date="2018-11" db="EMBL/GenBank/DDBJ databases">
        <title>Chitinophaga lutea sp.nov., isolate from arsenic contaminated soil.</title>
        <authorList>
            <person name="Zong Y."/>
        </authorList>
    </citation>
    <scope>NUCLEOTIDE SEQUENCE [LARGE SCALE GENOMIC DNA]</scope>
    <source>
        <strain evidence="1 2">ZY74</strain>
    </source>
</reference>
<dbReference type="RefSeq" id="WP_123849436.1">
    <property type="nucleotide sequence ID" value="NZ_RPDH01000003.1"/>
</dbReference>
<gene>
    <name evidence="1" type="ORF">EGT74_25810</name>
</gene>
<comment type="caution">
    <text evidence="1">The sequence shown here is derived from an EMBL/GenBank/DDBJ whole genome shotgun (WGS) entry which is preliminary data.</text>
</comment>
<protein>
    <recommendedName>
        <fullName evidence="3">DUF4915 domain-containing protein</fullName>
    </recommendedName>
</protein>
<evidence type="ECO:0000313" key="1">
    <source>
        <dbReference type="EMBL" id="RPE05783.1"/>
    </source>
</evidence>
<sequence>MKKQIIKTNYLETIDWFQGSIVDWRSAGQQYKPDGTRNDLLAYTYSTFDGVIASENGTYVFLYKRLGTKGLLLKNGILLREINRSYYFSDSYEYPAAFITFENRTYLAHCPLKYCRLDFEDVETGELVTDSPDRHPGDTFHSRLLISPDKKFLMVRGWEWHPVNTIALYNIEACFNNPALLDNRLVEPAVGIDVNVAAFLDGENILIGSTESEPFDDEAVPILPENHIAIWNHLENTISPAVKVQGPFGNVFPINSTKAWDLFRYPKIIDIETGEVLHTMEDIDSGKQNSSFISQENATNPQICFDSATSKIAIRQNGETIIVLAPEE</sequence>
<proteinExistence type="predicted"/>
<evidence type="ECO:0000313" key="2">
    <source>
        <dbReference type="Proteomes" id="UP000278351"/>
    </source>
</evidence>